<name>A0A7T1L7L2_9ALPH</name>
<protein>
    <submittedName>
        <fullName evidence="4">Regulatory protein ICP22</fullName>
    </submittedName>
</protein>
<dbReference type="EMBL" id="MT862164">
    <property type="protein sequence ID" value="QPO25270.1"/>
    <property type="molecule type" value="Genomic_DNA"/>
</dbReference>
<reference evidence="4" key="1">
    <citation type="journal article" date="2020" name="Arch.">
        <title>Full genome sequence of bovine alphaherpesvirus 2 (BoHV-2).</title>
        <authorList>
            <person name="Pfaff F."/>
            <person name="Neubauer-Juric A."/>
            <person name="Krebs S."/>
            <person name="Hauser A."/>
            <person name="Singer S."/>
            <person name="Blum H."/>
            <person name="Hoffmann B."/>
        </authorList>
    </citation>
    <scope>NUCLEOTIDE SEQUENCE</scope>
    <source>
        <strain evidence="4">Riems 8/85</strain>
    </source>
</reference>
<evidence type="ECO:0000256" key="2">
    <source>
        <dbReference type="ARBA" id="ARBA00022518"/>
    </source>
</evidence>
<feature type="compositionally biased region" description="Low complexity" evidence="3">
    <location>
        <begin position="27"/>
        <end position="36"/>
    </location>
</feature>
<feature type="compositionally biased region" description="Low complexity" evidence="3">
    <location>
        <begin position="46"/>
        <end position="63"/>
    </location>
</feature>
<accession>A0A7T1L7L2</accession>
<gene>
    <name evidence="4" type="primary">US1</name>
</gene>
<proteinExistence type="inferred from homology"/>
<organism evidence="4">
    <name type="scientific">Bovine alphaherpesvirus 2</name>
    <dbReference type="NCBI Taxonomy" id="10295"/>
    <lineage>
        <taxon>Viruses</taxon>
        <taxon>Duplodnaviria</taxon>
        <taxon>Heunggongvirae</taxon>
        <taxon>Peploviricota</taxon>
        <taxon>Herviviricetes</taxon>
        <taxon>Herpesvirales</taxon>
        <taxon>Orthoherpesviridae</taxon>
        <taxon>Alphaherpesvirinae</taxon>
        <taxon>Simplexvirus</taxon>
        <taxon>Simplexvirus bovinealpha2</taxon>
    </lineage>
</organism>
<feature type="region of interest" description="Disordered" evidence="3">
    <location>
        <begin position="1"/>
        <end position="104"/>
    </location>
</feature>
<evidence type="ECO:0000256" key="1">
    <source>
        <dbReference type="ARBA" id="ARBA00007003"/>
    </source>
</evidence>
<feature type="compositionally biased region" description="Basic and acidic residues" evidence="3">
    <location>
        <begin position="74"/>
        <end position="83"/>
    </location>
</feature>
<evidence type="ECO:0000256" key="3">
    <source>
        <dbReference type="SAM" id="MobiDB-lite"/>
    </source>
</evidence>
<feature type="compositionally biased region" description="Polar residues" evidence="3">
    <location>
        <begin position="84"/>
        <end position="96"/>
    </location>
</feature>
<keyword evidence="2" id="KW-0244">Early protein</keyword>
<dbReference type="Pfam" id="PF02479">
    <property type="entry name" value="Herpes_IE68"/>
    <property type="match status" value="1"/>
</dbReference>
<dbReference type="GO" id="GO:0010468">
    <property type="term" value="P:regulation of gene expression"/>
    <property type="evidence" value="ECO:0007669"/>
    <property type="project" value="InterPro"/>
</dbReference>
<comment type="similarity">
    <text evidence="1">Belongs to the herpesviridae ICP22 family.</text>
</comment>
<sequence>MPKRARRDSGNPEDAPRGGGRDGAIDGDGAPGAVDGSTDSDLESTSIIDESYDNSNDSSDSESVGYTKRARRRIYSDSSRDSENTLTPSGASNDAEAQTLPRRSSRLAQVRGYDEWNLNLCGMRRDINQLFRVLKSAPNPHGSANRLRQLVMDAYLMGYCRHRLDPDVWGHMLQVSGSRAFHIGNTIAKVERQFPTSNAPHVLVPLTAKRYGPQCDGDVSDIDIDTSEESDTSEFTDEASGGFDVEVGCDDEVSPQSYVSPNTETKLGCESDNIDWGTPSQGSQPWLSMVVADTDSSDTAHAYYSSSRGSPKNNDECRKIKFHGLCPYPCGETFLQ</sequence>
<evidence type="ECO:0000313" key="4">
    <source>
        <dbReference type="EMBL" id="QPO25270.1"/>
    </source>
</evidence>
<dbReference type="Proteomes" id="UP001147787">
    <property type="component" value="Segment"/>
</dbReference>
<feature type="compositionally biased region" description="Basic and acidic residues" evidence="3">
    <location>
        <begin position="7"/>
        <end position="24"/>
    </location>
</feature>
<dbReference type="InterPro" id="IPR003403">
    <property type="entry name" value="IE68"/>
</dbReference>